<organism evidence="2 3">
    <name type="scientific">Roseomonas acroporae</name>
    <dbReference type="NCBI Taxonomy" id="2937791"/>
    <lineage>
        <taxon>Bacteria</taxon>
        <taxon>Pseudomonadati</taxon>
        <taxon>Pseudomonadota</taxon>
        <taxon>Alphaproteobacteria</taxon>
        <taxon>Acetobacterales</taxon>
        <taxon>Roseomonadaceae</taxon>
        <taxon>Roseomonas</taxon>
    </lineage>
</organism>
<reference evidence="2" key="1">
    <citation type="submission" date="2022-04" db="EMBL/GenBank/DDBJ databases">
        <title>Roseomonas acroporae sp. nov., isolated from coral Acropora digitifera.</title>
        <authorList>
            <person name="Sun H."/>
        </authorList>
    </citation>
    <scope>NUCLEOTIDE SEQUENCE</scope>
    <source>
        <strain evidence="2">NAR14</strain>
    </source>
</reference>
<dbReference type="PANTHER" id="PTHR33490:SF12">
    <property type="entry name" value="BLL5557 PROTEIN"/>
    <property type="match status" value="1"/>
</dbReference>
<sequence>MLIRAGYQIVYDCPQPTPMLLMVSLHPSRVPDLVEQGGTRFDPPLAAPLGAPLGATEYTDGFGNVCTRLLAPAGRLTISTTLLIRDGGLPDPVSPAATETPVPELPDEVLVFLLGSRYCDTDRLSDLAWTLFGNTPPGWERVQAVCDYAHDRIGFDYQRADATRSAREAHDGRQGVCRDYAHLAVALCRCLNIPARYCTGYLGDMGTPQPWGVPDFAAWFEAYLGGAWHTFDARNNQPRIGRILMARGRDATDVAIATTFGPCTLAGFSVVTDEVAA</sequence>
<dbReference type="PANTHER" id="PTHR33490">
    <property type="entry name" value="BLR5614 PROTEIN-RELATED"/>
    <property type="match status" value="1"/>
</dbReference>
<name>A0A9X1Y3B9_9PROT</name>
<dbReference type="RefSeq" id="WP_248665286.1">
    <property type="nucleotide sequence ID" value="NZ_JALPRX010000007.1"/>
</dbReference>
<dbReference type="Pfam" id="PF01841">
    <property type="entry name" value="Transglut_core"/>
    <property type="match status" value="1"/>
</dbReference>
<dbReference type="Gene3D" id="2.60.40.2250">
    <property type="match status" value="1"/>
</dbReference>
<dbReference type="InterPro" id="IPR038765">
    <property type="entry name" value="Papain-like_cys_pep_sf"/>
</dbReference>
<dbReference type="Proteomes" id="UP001139516">
    <property type="component" value="Unassembled WGS sequence"/>
</dbReference>
<evidence type="ECO:0000313" key="2">
    <source>
        <dbReference type="EMBL" id="MCK8783159.1"/>
    </source>
</evidence>
<evidence type="ECO:0000313" key="3">
    <source>
        <dbReference type="Proteomes" id="UP001139516"/>
    </source>
</evidence>
<feature type="domain" description="Transglutaminase-like" evidence="1">
    <location>
        <begin position="169"/>
        <end position="235"/>
    </location>
</feature>
<dbReference type="SUPFAM" id="SSF54001">
    <property type="entry name" value="Cysteine proteinases"/>
    <property type="match status" value="1"/>
</dbReference>
<dbReference type="EMBL" id="JALPRX010000007">
    <property type="protein sequence ID" value="MCK8783159.1"/>
    <property type="molecule type" value="Genomic_DNA"/>
</dbReference>
<gene>
    <name evidence="2" type="ORF">M0638_02040</name>
</gene>
<dbReference type="SMART" id="SM00460">
    <property type="entry name" value="TGc"/>
    <property type="match status" value="1"/>
</dbReference>
<dbReference type="Gene3D" id="3.10.620.30">
    <property type="match status" value="1"/>
</dbReference>
<accession>A0A9X1Y3B9</accession>
<keyword evidence="3" id="KW-1185">Reference proteome</keyword>
<comment type="caution">
    <text evidence="2">The sequence shown here is derived from an EMBL/GenBank/DDBJ whole genome shotgun (WGS) entry which is preliminary data.</text>
</comment>
<proteinExistence type="predicted"/>
<protein>
    <submittedName>
        <fullName evidence="2">Transglutaminase family protein</fullName>
    </submittedName>
</protein>
<dbReference type="AlphaFoldDB" id="A0A9X1Y3B9"/>
<dbReference type="InterPro" id="IPR002931">
    <property type="entry name" value="Transglutaminase-like"/>
</dbReference>
<evidence type="ECO:0000259" key="1">
    <source>
        <dbReference type="SMART" id="SM00460"/>
    </source>
</evidence>